<gene>
    <name evidence="1" type="ORF">CUROG_08415</name>
</gene>
<proteinExistence type="predicted"/>
<organism evidence="1 2">
    <name type="scientific">Corynebacterium urogenitale</name>
    <dbReference type="NCBI Taxonomy" id="2487892"/>
    <lineage>
        <taxon>Bacteria</taxon>
        <taxon>Bacillati</taxon>
        <taxon>Actinomycetota</taxon>
        <taxon>Actinomycetes</taxon>
        <taxon>Mycobacteriales</taxon>
        <taxon>Corynebacteriaceae</taxon>
        <taxon>Corynebacterium</taxon>
    </lineage>
</organism>
<dbReference type="RefSeq" id="WP_151903322.1">
    <property type="nucleotide sequence ID" value="NZ_CP045032.1"/>
</dbReference>
<dbReference type="EMBL" id="CP045032">
    <property type="protein sequence ID" value="QFQ03031.1"/>
    <property type="molecule type" value="Genomic_DNA"/>
</dbReference>
<reference evidence="2" key="1">
    <citation type="submission" date="2019-10" db="EMBL/GenBank/DDBJ databases">
        <title>Complete genome sequence of Corynebacterium urogenitalis DSM 108747, isolated from the genital tract of a cow.</title>
        <authorList>
            <person name="Ruckert C."/>
            <person name="Ballas P."/>
            <person name="Wagener K."/>
            <person name="Drillich M."/>
            <person name="Kaempfer P."/>
            <person name="Busse H.-J."/>
            <person name="Ehling-Schulz M."/>
        </authorList>
    </citation>
    <scope>NUCLEOTIDE SEQUENCE [LARGE SCALE GENOMIC DNA]</scope>
    <source>
        <strain evidence="2">LMM 1652</strain>
    </source>
</reference>
<evidence type="ECO:0000313" key="1">
    <source>
        <dbReference type="EMBL" id="QFQ03031.1"/>
    </source>
</evidence>
<dbReference type="InterPro" id="IPR025368">
    <property type="entry name" value="DUF4272"/>
</dbReference>
<evidence type="ECO:0008006" key="3">
    <source>
        <dbReference type="Google" id="ProtNLM"/>
    </source>
</evidence>
<dbReference type="OrthoDB" id="4399984at2"/>
<protein>
    <recommendedName>
        <fullName evidence="3">DUF4272 domain-containing protein</fullName>
    </recommendedName>
</protein>
<dbReference type="Proteomes" id="UP000326711">
    <property type="component" value="Chromosome"/>
</dbReference>
<accession>A0A5J6Z9U7</accession>
<sequence>MSIYVNAYSTVRDDVPWVGTGAGPTYTRTLVAEGPFLAEQPEGSEERDLQEHLNGFATYASEQGAQRAGEYNPSIHSVFQHINRVSRHYVFERPEDFDLSEFSTWARQANAIFFLPDGTVRNGEGVDLLDPANAQGYNLVTAPNTAESIARRDRIRGRLWEEGLRISPFLPPVISESEVVLRRPEEVLERAKAVAATAGAAVNVLEGKAVNVPELREHGGPAEVYTDNEARFLDAVERFNELDSVQYPAELREQAVQLRWGFIAAELLAWVIGVVDSDPFELVALEPHELWGPLESVNDPRRLSPRSLEQICDAWEYTFSMRWFAVDQALKAQESDHQGLAQVVQPNSFHLDATQGSILLERHRALSWLISPNVDYDEVDLST</sequence>
<keyword evidence="2" id="KW-1185">Reference proteome</keyword>
<dbReference type="Pfam" id="PF14094">
    <property type="entry name" value="DUF4272"/>
    <property type="match status" value="1"/>
</dbReference>
<dbReference type="AlphaFoldDB" id="A0A5J6Z9U7"/>
<dbReference type="KEGG" id="cuo:CUROG_08415"/>
<name>A0A5J6Z9U7_9CORY</name>
<evidence type="ECO:0000313" key="2">
    <source>
        <dbReference type="Proteomes" id="UP000326711"/>
    </source>
</evidence>